<feature type="binding site" evidence="6">
    <location>
        <position position="95"/>
    </location>
    <ligand>
        <name>S-adenosyl-L-methionine</name>
        <dbReference type="ChEBI" id="CHEBI:59789"/>
    </ligand>
</feature>
<evidence type="ECO:0000313" key="8">
    <source>
        <dbReference type="Proteomes" id="UP001165384"/>
    </source>
</evidence>
<keyword evidence="1 6" id="KW-0474">Menaquinone biosynthesis</keyword>
<reference evidence="7" key="1">
    <citation type="submission" date="2022-01" db="EMBL/GenBank/DDBJ databases">
        <authorList>
            <person name="Jo J.-H."/>
            <person name="Im W.-T."/>
        </authorList>
    </citation>
    <scope>NUCLEOTIDE SEQUENCE</scope>
    <source>
        <strain evidence="7">XY25</strain>
    </source>
</reference>
<keyword evidence="8" id="KW-1185">Reference proteome</keyword>
<evidence type="ECO:0000256" key="5">
    <source>
        <dbReference type="ARBA" id="ARBA00022691"/>
    </source>
</evidence>
<organism evidence="7 8">
    <name type="scientific">Dechloromonas hankyongensis</name>
    <dbReference type="NCBI Taxonomy" id="2908002"/>
    <lineage>
        <taxon>Bacteria</taxon>
        <taxon>Pseudomonadati</taxon>
        <taxon>Pseudomonadota</taxon>
        <taxon>Betaproteobacteria</taxon>
        <taxon>Rhodocyclales</taxon>
        <taxon>Azonexaceae</taxon>
        <taxon>Dechloromonas</taxon>
    </lineage>
</organism>
<keyword evidence="2 6" id="KW-0489">Methyltransferase</keyword>
<sequence>MDAMTNEKTHFGYETVAEQEKARRVADVFDSVASRYDLMNDLMSGGMHRLWKAFTIQRSGVREGSRVLDVAGGTGDLSLAFAKKVGKSGQVWLTDINNAMLAHGRDRLLDKGYMLPVAQCDAEKLPFPDNWFDCVTVAFGLRNMTHKDAALAEMRRVLRPGGRLLVLEFSQIWKPLAPLYDFYSFQVIPRVGKLVTNDADSYRYLSESIRVHPGQEELKSMMEQAGLEKVEYFNLALGVVALHRGYKF</sequence>
<evidence type="ECO:0000256" key="3">
    <source>
        <dbReference type="ARBA" id="ARBA00022679"/>
    </source>
</evidence>
<dbReference type="NCBIfam" id="TIGR01934">
    <property type="entry name" value="MenG_MenH_UbiE"/>
    <property type="match status" value="1"/>
</dbReference>
<comment type="caution">
    <text evidence="6">Lacks conserved residue(s) required for the propagation of feature annotation.</text>
</comment>
<protein>
    <recommendedName>
        <fullName evidence="6">Ubiquinone/menaquinone biosynthesis C-methyltransferase UbiE</fullName>
        <ecNumber evidence="6">2.1.1.163</ecNumber>
        <ecNumber evidence="6">2.1.1.201</ecNumber>
    </recommendedName>
    <alternativeName>
        <fullName evidence="6">2-methoxy-6-polyprenyl-1,4-benzoquinol methylase</fullName>
    </alternativeName>
    <alternativeName>
        <fullName evidence="6">Demethylmenaquinone methyltransferase</fullName>
    </alternativeName>
</protein>
<dbReference type="CDD" id="cd02440">
    <property type="entry name" value="AdoMet_MTases"/>
    <property type="match status" value="1"/>
</dbReference>
<dbReference type="GO" id="GO:0008425">
    <property type="term" value="F:2-methoxy-6-polyprenyl-1,4-benzoquinol methyltransferase activity"/>
    <property type="evidence" value="ECO:0007669"/>
    <property type="project" value="UniProtKB-EC"/>
</dbReference>
<evidence type="ECO:0000256" key="6">
    <source>
        <dbReference type="HAMAP-Rule" id="MF_01813"/>
    </source>
</evidence>
<dbReference type="GO" id="GO:0043770">
    <property type="term" value="F:demethylmenaquinone methyltransferase activity"/>
    <property type="evidence" value="ECO:0007669"/>
    <property type="project" value="UniProtKB-EC"/>
</dbReference>
<dbReference type="SUPFAM" id="SSF53335">
    <property type="entry name" value="S-adenosyl-L-methionine-dependent methyltransferases"/>
    <property type="match status" value="1"/>
</dbReference>
<proteinExistence type="inferred from homology"/>
<dbReference type="InterPro" id="IPR004033">
    <property type="entry name" value="UbiE/COQ5_MeTrFase"/>
</dbReference>
<dbReference type="EC" id="2.1.1.163" evidence="6"/>
<comment type="catalytic activity">
    <reaction evidence="6">
        <text>a 2-methoxy-6-(all-trans-polyprenyl)benzene-1,4-diol + S-adenosyl-L-methionine = a 5-methoxy-2-methyl-3-(all-trans-polyprenyl)benzene-1,4-diol + S-adenosyl-L-homocysteine + H(+)</text>
        <dbReference type="Rhea" id="RHEA:28286"/>
        <dbReference type="Rhea" id="RHEA-COMP:10858"/>
        <dbReference type="Rhea" id="RHEA-COMP:10859"/>
        <dbReference type="ChEBI" id="CHEBI:15378"/>
        <dbReference type="ChEBI" id="CHEBI:57856"/>
        <dbReference type="ChEBI" id="CHEBI:59789"/>
        <dbReference type="ChEBI" id="CHEBI:84166"/>
        <dbReference type="ChEBI" id="CHEBI:84167"/>
        <dbReference type="EC" id="2.1.1.201"/>
    </reaction>
</comment>
<evidence type="ECO:0000313" key="7">
    <source>
        <dbReference type="EMBL" id="MCG2575724.1"/>
    </source>
</evidence>
<dbReference type="GO" id="GO:0032259">
    <property type="term" value="P:methylation"/>
    <property type="evidence" value="ECO:0007669"/>
    <property type="project" value="UniProtKB-KW"/>
</dbReference>
<comment type="pathway">
    <text evidence="6">Quinol/quinone metabolism; menaquinone biosynthesis; menaquinol from 1,4-dihydroxy-2-naphthoate: step 2/2.</text>
</comment>
<dbReference type="PROSITE" id="PS51608">
    <property type="entry name" value="SAM_MT_UBIE"/>
    <property type="match status" value="1"/>
</dbReference>
<comment type="function">
    <text evidence="6">Methyltransferase required for the conversion of demethylmenaquinol (DMKH2) to menaquinol (MKH2) and the conversion of 2-polyprenyl-6-methoxy-1,4-benzoquinol (DDMQH2) to 2-polyprenyl-3-methyl-6-methoxy-1,4-benzoquinol (DMQH2).</text>
</comment>
<gene>
    <name evidence="6 7" type="primary">ubiE</name>
    <name evidence="7" type="ORF">LZ012_01805</name>
</gene>
<dbReference type="InterPro" id="IPR029063">
    <property type="entry name" value="SAM-dependent_MTases_sf"/>
</dbReference>
<dbReference type="HAMAP" id="MF_01813">
    <property type="entry name" value="MenG_UbiE_methyltr"/>
    <property type="match status" value="1"/>
</dbReference>
<feature type="binding site" evidence="6">
    <location>
        <position position="74"/>
    </location>
    <ligand>
        <name>S-adenosyl-L-methionine</name>
        <dbReference type="ChEBI" id="CHEBI:59789"/>
    </ligand>
</feature>
<dbReference type="InterPro" id="IPR023576">
    <property type="entry name" value="UbiE/COQ5_MeTrFase_CS"/>
</dbReference>
<dbReference type="PROSITE" id="PS01184">
    <property type="entry name" value="UBIE_2"/>
    <property type="match status" value="1"/>
</dbReference>
<feature type="binding site" evidence="6">
    <location>
        <begin position="121"/>
        <end position="122"/>
    </location>
    <ligand>
        <name>S-adenosyl-L-methionine</name>
        <dbReference type="ChEBI" id="CHEBI:59789"/>
    </ligand>
</feature>
<name>A0ABS9JY08_9RHOO</name>
<dbReference type="Proteomes" id="UP001165384">
    <property type="component" value="Unassembled WGS sequence"/>
</dbReference>
<evidence type="ECO:0000256" key="2">
    <source>
        <dbReference type="ARBA" id="ARBA00022603"/>
    </source>
</evidence>
<keyword evidence="4 6" id="KW-0831">Ubiquinone biosynthesis</keyword>
<evidence type="ECO:0000256" key="4">
    <source>
        <dbReference type="ARBA" id="ARBA00022688"/>
    </source>
</evidence>
<comment type="catalytic activity">
    <reaction evidence="6">
        <text>a 2-demethylmenaquinol + S-adenosyl-L-methionine = a menaquinol + S-adenosyl-L-homocysteine + H(+)</text>
        <dbReference type="Rhea" id="RHEA:42640"/>
        <dbReference type="Rhea" id="RHEA-COMP:9539"/>
        <dbReference type="Rhea" id="RHEA-COMP:9563"/>
        <dbReference type="ChEBI" id="CHEBI:15378"/>
        <dbReference type="ChEBI" id="CHEBI:18151"/>
        <dbReference type="ChEBI" id="CHEBI:55437"/>
        <dbReference type="ChEBI" id="CHEBI:57856"/>
        <dbReference type="ChEBI" id="CHEBI:59789"/>
        <dbReference type="EC" id="2.1.1.163"/>
    </reaction>
</comment>
<dbReference type="EMBL" id="JAKLTN010000001">
    <property type="protein sequence ID" value="MCG2575724.1"/>
    <property type="molecule type" value="Genomic_DNA"/>
</dbReference>
<dbReference type="NCBIfam" id="NF001244">
    <property type="entry name" value="PRK00216.1-5"/>
    <property type="match status" value="1"/>
</dbReference>
<accession>A0ABS9JY08</accession>
<dbReference type="Gene3D" id="3.40.50.150">
    <property type="entry name" value="Vaccinia Virus protein VP39"/>
    <property type="match status" value="1"/>
</dbReference>
<dbReference type="NCBIfam" id="NF001240">
    <property type="entry name" value="PRK00216.1-1"/>
    <property type="match status" value="1"/>
</dbReference>
<comment type="pathway">
    <text evidence="6">Cofactor biosynthesis; ubiquinone biosynthesis.</text>
</comment>
<comment type="similarity">
    <text evidence="6">Belongs to the class I-like SAM-binding methyltransferase superfamily. MenG/UbiE family.</text>
</comment>
<dbReference type="EC" id="2.1.1.201" evidence="6"/>
<comment type="caution">
    <text evidence="7">The sequence shown here is derived from an EMBL/GenBank/DDBJ whole genome shotgun (WGS) entry which is preliminary data.</text>
</comment>
<dbReference type="PANTHER" id="PTHR43591">
    <property type="entry name" value="METHYLTRANSFERASE"/>
    <property type="match status" value="1"/>
</dbReference>
<keyword evidence="5 6" id="KW-0949">S-adenosyl-L-methionine</keyword>
<dbReference type="PROSITE" id="PS01183">
    <property type="entry name" value="UBIE_1"/>
    <property type="match status" value="1"/>
</dbReference>
<dbReference type="Pfam" id="PF01209">
    <property type="entry name" value="Ubie_methyltran"/>
    <property type="match status" value="1"/>
</dbReference>
<dbReference type="PANTHER" id="PTHR43591:SF24">
    <property type="entry name" value="2-METHOXY-6-POLYPRENYL-1,4-BENZOQUINOL METHYLASE, MITOCHONDRIAL"/>
    <property type="match status" value="1"/>
</dbReference>
<evidence type="ECO:0000256" key="1">
    <source>
        <dbReference type="ARBA" id="ARBA00022428"/>
    </source>
</evidence>
<keyword evidence="3 6" id="KW-0808">Transferase</keyword>